<dbReference type="PANTHER" id="PTHR31636">
    <property type="entry name" value="OSJNBA0084A10.13 PROTEIN-RELATED"/>
    <property type="match status" value="1"/>
</dbReference>
<dbReference type="EMBL" id="JAPFFL010000001">
    <property type="protein sequence ID" value="KAJ6749548.1"/>
    <property type="molecule type" value="Genomic_DNA"/>
</dbReference>
<gene>
    <name evidence="9" type="ORF">OIU85_000210</name>
</gene>
<evidence type="ECO:0000256" key="2">
    <source>
        <dbReference type="ARBA" id="ARBA00023015"/>
    </source>
</evidence>
<organism evidence="9 10">
    <name type="scientific">Salix viminalis</name>
    <name type="common">Common osier</name>
    <name type="synonym">Basket willow</name>
    <dbReference type="NCBI Taxonomy" id="40686"/>
    <lineage>
        <taxon>Eukaryota</taxon>
        <taxon>Viridiplantae</taxon>
        <taxon>Streptophyta</taxon>
        <taxon>Embryophyta</taxon>
        <taxon>Tracheophyta</taxon>
        <taxon>Spermatophyta</taxon>
        <taxon>Magnoliopsida</taxon>
        <taxon>eudicotyledons</taxon>
        <taxon>Gunneridae</taxon>
        <taxon>Pentapetalae</taxon>
        <taxon>rosids</taxon>
        <taxon>fabids</taxon>
        <taxon>Malpighiales</taxon>
        <taxon>Salicaceae</taxon>
        <taxon>Saliceae</taxon>
        <taxon>Salix</taxon>
    </lineage>
</organism>
<keyword evidence="3" id="KW-0804">Transcription</keyword>
<dbReference type="Pfam" id="PF22922">
    <property type="entry name" value="GAF_NLP"/>
    <property type="match status" value="1"/>
</dbReference>
<dbReference type="Proteomes" id="UP001151529">
    <property type="component" value="Chromosome 16"/>
</dbReference>
<accession>A0A9Q0ZWJ4</accession>
<evidence type="ECO:0000256" key="7">
    <source>
        <dbReference type="SAM" id="SignalP"/>
    </source>
</evidence>
<feature type="short sequence motif" description="VHIID" evidence="5">
    <location>
        <begin position="101"/>
        <end position="105"/>
    </location>
</feature>
<keyword evidence="2" id="KW-0805">Transcription regulation</keyword>
<comment type="caution">
    <text evidence="5">Lacks conserved residue(s) required for the propagation of feature annotation.</text>
</comment>
<protein>
    <recommendedName>
        <fullName evidence="8">NLP1-9 GAF domain-containing protein</fullName>
    </recommendedName>
</protein>
<dbReference type="InterPro" id="IPR055081">
    <property type="entry name" value="NLP1-9_GAF"/>
</dbReference>
<feature type="domain" description="NLP1-9 GAF" evidence="8">
    <location>
        <begin position="456"/>
        <end position="622"/>
    </location>
</feature>
<evidence type="ECO:0000259" key="8">
    <source>
        <dbReference type="Pfam" id="PF22922"/>
    </source>
</evidence>
<name>A0A9Q0ZWJ4_SALVM</name>
<feature type="region of interest" description="Disordered" evidence="6">
    <location>
        <begin position="408"/>
        <end position="442"/>
    </location>
</feature>
<dbReference type="PROSITE" id="PS50985">
    <property type="entry name" value="GRAS"/>
    <property type="match status" value="1"/>
</dbReference>
<evidence type="ECO:0000256" key="1">
    <source>
        <dbReference type="ARBA" id="ARBA00004123"/>
    </source>
</evidence>
<evidence type="ECO:0000256" key="4">
    <source>
        <dbReference type="ARBA" id="ARBA00023242"/>
    </source>
</evidence>
<keyword evidence="7" id="KW-0732">Signal</keyword>
<evidence type="ECO:0000256" key="6">
    <source>
        <dbReference type="SAM" id="MobiDB-lite"/>
    </source>
</evidence>
<sequence length="693" mass="79452">MACLLFQILMQCAEAIEGGRLDDADSFLERIQSLASQEASKSTRKVAKYCAEALVRRAYGIRPLCPLRLLFTDLSKPFLDFALSSTEDAIAGAWNPRNKRLHIIDLSIMSDIWRWTAFIALFKGRCVGRLQSVLITSFTSKLLNHSDQSSQERVRKVVGDVNLEWRQLIYSRPDDIVKKISKLRRKRKDDMVVVSWHFILRKLLAQDGAIEQVLSKVKDLKADIMVIFEQEANLNSPDLSKRLQQSLQYYSTVFESLEQDDDTFISWKTSYFRRQIGNVVACEGIDRVERIESFDQWQHRLSQAGFCPVPLQARYFTHGFRFLFEKYGIKHTDGHIQLCWDDFPLAVGSAWKLTDPPQSSSGPCVMQDVVDDPEEMASSSEYEDTLGYWKNMLAGLCVMQDVVDDSEEMVRSYESEDDEENVDDPEEMASSSESEDDEENDPCIMADRNLWSTQGCSMNRIAASAELFDIMEYLCHLYKLQAAVTWISDNRGGNTNSNEKRILCIDYSACYTLIPSINDFVGGYAHLRLEEGQGVAGKALQSNFHIQHDVYEPDPADFYDSDNESNWQNRTFHASFAIRLTSTHSCKDDYVLEFFLPEEMKEISEQELLISKVLRTLQKNCLESWKVWVRELNEASDNGVRLDDERISSIPHEAVLGENEFMTFNSTNNQAGETHEPPEQVLFFSDCLFVLDE</sequence>
<evidence type="ECO:0000313" key="10">
    <source>
        <dbReference type="Proteomes" id="UP001151529"/>
    </source>
</evidence>
<dbReference type="InterPro" id="IPR005202">
    <property type="entry name" value="TF_GRAS"/>
</dbReference>
<evidence type="ECO:0000256" key="5">
    <source>
        <dbReference type="PROSITE-ProRule" id="PRU01191"/>
    </source>
</evidence>
<feature type="compositionally biased region" description="Acidic residues" evidence="6">
    <location>
        <begin position="415"/>
        <end position="441"/>
    </location>
</feature>
<dbReference type="AlphaFoldDB" id="A0A9Q0ZWJ4"/>
<feature type="signal peptide" evidence="7">
    <location>
        <begin position="1"/>
        <end position="15"/>
    </location>
</feature>
<dbReference type="Pfam" id="PF03514">
    <property type="entry name" value="GRAS"/>
    <property type="match status" value="1"/>
</dbReference>
<keyword evidence="4" id="KW-0539">Nucleus</keyword>
<comment type="caution">
    <text evidence="9">The sequence shown here is derived from an EMBL/GenBank/DDBJ whole genome shotgun (WGS) entry which is preliminary data.</text>
</comment>
<proteinExistence type="inferred from homology"/>
<feature type="chain" id="PRO_5040214025" description="NLP1-9 GAF domain-containing protein" evidence="7">
    <location>
        <begin position="16"/>
        <end position="693"/>
    </location>
</feature>
<evidence type="ECO:0000256" key="3">
    <source>
        <dbReference type="ARBA" id="ARBA00023163"/>
    </source>
</evidence>
<comment type="similarity">
    <text evidence="5">Belongs to the GRAS family.</text>
</comment>
<keyword evidence="10" id="KW-1185">Reference proteome</keyword>
<feature type="region of interest" description="SAW" evidence="5">
    <location>
        <begin position="281"/>
        <end position="352"/>
    </location>
</feature>
<comment type="subcellular location">
    <subcellularLocation>
        <location evidence="1">Nucleus</location>
    </subcellularLocation>
</comment>
<feature type="short sequence motif" description="LXXLL motif" evidence="5">
    <location>
        <begin position="200"/>
        <end position="204"/>
    </location>
</feature>
<reference evidence="9" key="2">
    <citation type="journal article" date="2023" name="Int. J. Mol. Sci.">
        <title>De Novo Assembly and Annotation of 11 Diverse Shrub Willow (Salix) Genomes Reveals Novel Gene Organization in Sex-Linked Regions.</title>
        <authorList>
            <person name="Hyden B."/>
            <person name="Feng K."/>
            <person name="Yates T.B."/>
            <person name="Jawdy S."/>
            <person name="Cereghino C."/>
            <person name="Smart L.B."/>
            <person name="Muchero W."/>
        </authorList>
    </citation>
    <scope>NUCLEOTIDE SEQUENCE [LARGE SCALE GENOMIC DNA]</scope>
    <source>
        <tissue evidence="9">Shoot tip</tissue>
    </source>
</reference>
<evidence type="ECO:0000313" key="9">
    <source>
        <dbReference type="EMBL" id="KAJ6749548.1"/>
    </source>
</evidence>
<dbReference type="OrthoDB" id="846795at2759"/>
<dbReference type="GO" id="GO:0005634">
    <property type="term" value="C:nucleus"/>
    <property type="evidence" value="ECO:0007669"/>
    <property type="project" value="UniProtKB-SubCell"/>
</dbReference>
<reference evidence="9" key="1">
    <citation type="submission" date="2022-11" db="EMBL/GenBank/DDBJ databases">
        <authorList>
            <person name="Hyden B.L."/>
            <person name="Feng K."/>
            <person name="Yates T."/>
            <person name="Jawdy S."/>
            <person name="Smart L.B."/>
            <person name="Muchero W."/>
        </authorList>
    </citation>
    <scope>NUCLEOTIDE SEQUENCE</scope>
    <source>
        <tissue evidence="9">Shoot tip</tissue>
    </source>
</reference>